<dbReference type="NCBIfam" id="TIGR03011">
    <property type="entry name" value="sulf_tusB_dsrH"/>
    <property type="match status" value="1"/>
</dbReference>
<dbReference type="SUPFAM" id="SSF75169">
    <property type="entry name" value="DsrEFH-like"/>
    <property type="match status" value="1"/>
</dbReference>
<dbReference type="PANTHER" id="PTHR37526:SF1">
    <property type="entry name" value="PROTEIN TUSB"/>
    <property type="match status" value="1"/>
</dbReference>
<dbReference type="EMBL" id="CP138203">
    <property type="protein sequence ID" value="WPC74399.1"/>
    <property type="molecule type" value="Genomic_DNA"/>
</dbReference>
<sequence length="91" mass="10354">MLHIVKNIDKLPLVMSLYQEEDALLLVEGAVYGFSQHSATFSLLSEQGSIYALLEDLNARGWREKVSPLVHVVDMLGFVELTEQYKQSITW</sequence>
<evidence type="ECO:0000313" key="2">
    <source>
        <dbReference type="Proteomes" id="UP001304071"/>
    </source>
</evidence>
<reference evidence="1 2" key="1">
    <citation type="submission" date="2023-11" db="EMBL/GenBank/DDBJ databases">
        <title>Plant-associative lifestyle of Vibrio porteresiae and its evolutionary dynamics.</title>
        <authorList>
            <person name="Rameshkumar N."/>
            <person name="Kirti K."/>
        </authorList>
    </citation>
    <scope>NUCLEOTIDE SEQUENCE [LARGE SCALE GENOMIC DNA]</scope>
    <source>
        <strain evidence="1 2">MSSRF30</strain>
    </source>
</reference>
<dbReference type="PANTHER" id="PTHR37526">
    <property type="entry name" value="PROTEIN TUSB"/>
    <property type="match status" value="1"/>
</dbReference>
<dbReference type="Gene3D" id="3.40.1260.10">
    <property type="entry name" value="DsrEFH-like"/>
    <property type="match status" value="1"/>
</dbReference>
<proteinExistence type="predicted"/>
<dbReference type="Pfam" id="PF04077">
    <property type="entry name" value="DsrH"/>
    <property type="match status" value="1"/>
</dbReference>
<dbReference type="InterPro" id="IPR027396">
    <property type="entry name" value="DsrEFH-like"/>
</dbReference>
<keyword evidence="2" id="KW-1185">Reference proteome</keyword>
<evidence type="ECO:0000313" key="1">
    <source>
        <dbReference type="EMBL" id="WPC74399.1"/>
    </source>
</evidence>
<dbReference type="Proteomes" id="UP001304071">
    <property type="component" value="Chromosome 1"/>
</dbReference>
<accession>A0ABZ0QD59</accession>
<organism evidence="1 2">
    <name type="scientific">Vibrio porteresiae DSM 19223</name>
    <dbReference type="NCBI Taxonomy" id="1123496"/>
    <lineage>
        <taxon>Bacteria</taxon>
        <taxon>Pseudomonadati</taxon>
        <taxon>Pseudomonadota</taxon>
        <taxon>Gammaproteobacteria</taxon>
        <taxon>Vibrionales</taxon>
        <taxon>Vibrionaceae</taxon>
        <taxon>Vibrio</taxon>
    </lineage>
</organism>
<name>A0ABZ0QD59_9VIBR</name>
<protein>
    <submittedName>
        <fullName evidence="1">Sulfurtransferase complex subunit TusB</fullName>
    </submittedName>
</protein>
<dbReference type="RefSeq" id="WP_261894605.1">
    <property type="nucleotide sequence ID" value="NZ_AP024895.1"/>
</dbReference>
<gene>
    <name evidence="1" type="primary">tusB</name>
    <name evidence="1" type="ORF">R8Z52_03905</name>
</gene>
<dbReference type="InterPro" id="IPR007215">
    <property type="entry name" value="Sulphur_relay_TusB/DsrH"/>
</dbReference>